<dbReference type="AlphaFoldDB" id="A0A9X3AL45"/>
<proteinExistence type="predicted"/>
<reference evidence="1" key="1">
    <citation type="submission" date="2022-08" db="EMBL/GenBank/DDBJ databases">
        <authorList>
            <person name="Tistechok S."/>
            <person name="Samborskyy M."/>
            <person name="Roman I."/>
        </authorList>
    </citation>
    <scope>NUCLEOTIDE SEQUENCE</scope>
    <source>
        <strain evidence="1">DSM 103496</strain>
    </source>
</reference>
<evidence type="ECO:0000313" key="2">
    <source>
        <dbReference type="Proteomes" id="UP001141259"/>
    </source>
</evidence>
<protein>
    <submittedName>
        <fullName evidence="1">DUF2625 domain-containing protein</fullName>
    </submittedName>
</protein>
<dbReference type="EMBL" id="JANYMP010000038">
    <property type="protein sequence ID" value="MCS7483870.1"/>
    <property type="molecule type" value="Genomic_DNA"/>
</dbReference>
<evidence type="ECO:0000313" key="1">
    <source>
        <dbReference type="EMBL" id="MCS7483870.1"/>
    </source>
</evidence>
<dbReference type="Proteomes" id="UP001141259">
    <property type="component" value="Unassembled WGS sequence"/>
</dbReference>
<accession>A0A9X3AL45</accession>
<name>A0A9X3AL45_9PSEU</name>
<gene>
    <name evidence="1" type="ORF">NZH93_44150</name>
</gene>
<sequence length="228" mass="24693">MSAPRQVEDLVDVDRPAWPWVQGLIEKSELSVEVLPVGPESARRTLHRLQVTAGSALGAIALHTGGLVIDNWVRLLGGGGALPALGEYEEVGKMTVGYDLLGGRFALNGTALDGPPGGLWYWAPDTLEWESIDSTYSGMLEWFLGGALTKFYADCYWPDWRSEAARAAPWEGITLFPPPFTKEGTKAEGVRRKIVDMSLLLDLYVDTARQLAGKGPDDLVAQAPAARA</sequence>
<keyword evidence="2" id="KW-1185">Reference proteome</keyword>
<dbReference type="Pfam" id="PF10946">
    <property type="entry name" value="DUF2625"/>
    <property type="match status" value="1"/>
</dbReference>
<dbReference type="RefSeq" id="WP_259629322.1">
    <property type="nucleotide sequence ID" value="NZ_JANYMP010000038.1"/>
</dbReference>
<dbReference type="InterPro" id="IPR021239">
    <property type="entry name" value="DUF2625"/>
</dbReference>
<organism evidence="1 2">
    <name type="scientific">Umezawaea endophytica</name>
    <dbReference type="NCBI Taxonomy" id="1654476"/>
    <lineage>
        <taxon>Bacteria</taxon>
        <taxon>Bacillati</taxon>
        <taxon>Actinomycetota</taxon>
        <taxon>Actinomycetes</taxon>
        <taxon>Pseudonocardiales</taxon>
        <taxon>Pseudonocardiaceae</taxon>
        <taxon>Umezawaea</taxon>
    </lineage>
</organism>
<comment type="caution">
    <text evidence="1">The sequence shown here is derived from an EMBL/GenBank/DDBJ whole genome shotgun (WGS) entry which is preliminary data.</text>
</comment>